<dbReference type="Proteomes" id="UP000250235">
    <property type="component" value="Unassembled WGS sequence"/>
</dbReference>
<feature type="signal peptide" evidence="1">
    <location>
        <begin position="1"/>
        <end position="25"/>
    </location>
</feature>
<evidence type="ECO:0000313" key="2">
    <source>
        <dbReference type="EMBL" id="KZV24352.1"/>
    </source>
</evidence>
<gene>
    <name evidence="2" type="ORF">F511_38395</name>
</gene>
<sequence>MRWWICVAWTLFVAIVAQRFEDARASGNTALSSPCWVQLATMVRVVNYHSNELVTAGFPGFSAGRGFDPAGGAPGGG</sequence>
<protein>
    <submittedName>
        <fullName evidence="2">Uncharacterized protein</fullName>
    </submittedName>
</protein>
<reference evidence="2 3" key="1">
    <citation type="journal article" date="2015" name="Proc. Natl. Acad. Sci. U.S.A.">
        <title>The resurrection genome of Boea hygrometrica: A blueprint for survival of dehydration.</title>
        <authorList>
            <person name="Xiao L."/>
            <person name="Yang G."/>
            <person name="Zhang L."/>
            <person name="Yang X."/>
            <person name="Zhao S."/>
            <person name="Ji Z."/>
            <person name="Zhou Q."/>
            <person name="Hu M."/>
            <person name="Wang Y."/>
            <person name="Chen M."/>
            <person name="Xu Y."/>
            <person name="Jin H."/>
            <person name="Xiao X."/>
            <person name="Hu G."/>
            <person name="Bao F."/>
            <person name="Hu Y."/>
            <person name="Wan P."/>
            <person name="Li L."/>
            <person name="Deng X."/>
            <person name="Kuang T."/>
            <person name="Xiang C."/>
            <person name="Zhu J.K."/>
            <person name="Oliver M.J."/>
            <person name="He Y."/>
        </authorList>
    </citation>
    <scope>NUCLEOTIDE SEQUENCE [LARGE SCALE GENOMIC DNA]</scope>
    <source>
        <strain evidence="3">cv. XS01</strain>
    </source>
</reference>
<evidence type="ECO:0000256" key="1">
    <source>
        <dbReference type="SAM" id="SignalP"/>
    </source>
</evidence>
<organism evidence="2 3">
    <name type="scientific">Dorcoceras hygrometricum</name>
    <dbReference type="NCBI Taxonomy" id="472368"/>
    <lineage>
        <taxon>Eukaryota</taxon>
        <taxon>Viridiplantae</taxon>
        <taxon>Streptophyta</taxon>
        <taxon>Embryophyta</taxon>
        <taxon>Tracheophyta</taxon>
        <taxon>Spermatophyta</taxon>
        <taxon>Magnoliopsida</taxon>
        <taxon>eudicotyledons</taxon>
        <taxon>Gunneridae</taxon>
        <taxon>Pentapetalae</taxon>
        <taxon>asterids</taxon>
        <taxon>lamiids</taxon>
        <taxon>Lamiales</taxon>
        <taxon>Gesneriaceae</taxon>
        <taxon>Didymocarpoideae</taxon>
        <taxon>Trichosporeae</taxon>
        <taxon>Loxocarpinae</taxon>
        <taxon>Dorcoceras</taxon>
    </lineage>
</organism>
<name>A0A2Z7AYQ1_9LAMI</name>
<keyword evidence="3" id="KW-1185">Reference proteome</keyword>
<dbReference type="AlphaFoldDB" id="A0A2Z7AYQ1"/>
<accession>A0A2Z7AYQ1</accession>
<evidence type="ECO:0000313" key="3">
    <source>
        <dbReference type="Proteomes" id="UP000250235"/>
    </source>
</evidence>
<proteinExistence type="predicted"/>
<feature type="chain" id="PRO_5016444455" evidence="1">
    <location>
        <begin position="26"/>
        <end position="77"/>
    </location>
</feature>
<dbReference type="EMBL" id="KV012833">
    <property type="protein sequence ID" value="KZV24352.1"/>
    <property type="molecule type" value="Genomic_DNA"/>
</dbReference>
<keyword evidence="1" id="KW-0732">Signal</keyword>